<feature type="transmembrane region" description="Helical" evidence="1">
    <location>
        <begin position="72"/>
        <end position="90"/>
    </location>
</feature>
<evidence type="ECO:0000256" key="1">
    <source>
        <dbReference type="SAM" id="Phobius"/>
    </source>
</evidence>
<evidence type="ECO:0000313" key="3">
    <source>
        <dbReference type="Proteomes" id="UP001314170"/>
    </source>
</evidence>
<evidence type="ECO:0000313" key="2">
    <source>
        <dbReference type="EMBL" id="CAK7336022.1"/>
    </source>
</evidence>
<dbReference type="EMBL" id="CAWUPB010000994">
    <property type="protein sequence ID" value="CAK7336022.1"/>
    <property type="molecule type" value="Genomic_DNA"/>
</dbReference>
<proteinExistence type="predicted"/>
<sequence length="100" mass="11292">MRNEKSLALQDFRLPRGSKVYNVGLSNMLGSGCLLPCPIATLFCLRLMEASAKQTPPCFLIRRLAKIMRGRLWATLALMIGYLIADQAYLKHEYKASDWA</sequence>
<name>A0AAV1RIH3_9ROSI</name>
<keyword evidence="1" id="KW-1133">Transmembrane helix</keyword>
<protein>
    <submittedName>
        <fullName evidence="2">Uncharacterized protein</fullName>
    </submittedName>
</protein>
<comment type="caution">
    <text evidence="2">The sequence shown here is derived from an EMBL/GenBank/DDBJ whole genome shotgun (WGS) entry which is preliminary data.</text>
</comment>
<dbReference type="PROSITE" id="PS51257">
    <property type="entry name" value="PROKAR_LIPOPROTEIN"/>
    <property type="match status" value="1"/>
</dbReference>
<accession>A0AAV1RIH3</accession>
<dbReference type="Proteomes" id="UP001314170">
    <property type="component" value="Unassembled WGS sequence"/>
</dbReference>
<reference evidence="2 3" key="1">
    <citation type="submission" date="2024-01" db="EMBL/GenBank/DDBJ databases">
        <authorList>
            <person name="Waweru B."/>
        </authorList>
    </citation>
    <scope>NUCLEOTIDE SEQUENCE [LARGE SCALE GENOMIC DNA]</scope>
</reference>
<keyword evidence="1" id="KW-0812">Transmembrane</keyword>
<dbReference type="AlphaFoldDB" id="A0AAV1RIH3"/>
<gene>
    <name evidence="2" type="ORF">DCAF_LOCUS11026</name>
</gene>
<organism evidence="2 3">
    <name type="scientific">Dovyalis caffra</name>
    <dbReference type="NCBI Taxonomy" id="77055"/>
    <lineage>
        <taxon>Eukaryota</taxon>
        <taxon>Viridiplantae</taxon>
        <taxon>Streptophyta</taxon>
        <taxon>Embryophyta</taxon>
        <taxon>Tracheophyta</taxon>
        <taxon>Spermatophyta</taxon>
        <taxon>Magnoliopsida</taxon>
        <taxon>eudicotyledons</taxon>
        <taxon>Gunneridae</taxon>
        <taxon>Pentapetalae</taxon>
        <taxon>rosids</taxon>
        <taxon>fabids</taxon>
        <taxon>Malpighiales</taxon>
        <taxon>Salicaceae</taxon>
        <taxon>Flacourtieae</taxon>
        <taxon>Dovyalis</taxon>
    </lineage>
</organism>
<keyword evidence="1" id="KW-0472">Membrane</keyword>
<keyword evidence="3" id="KW-1185">Reference proteome</keyword>